<dbReference type="RefSeq" id="WP_238229656.1">
    <property type="nucleotide sequence ID" value="NZ_BPQO01000004.1"/>
</dbReference>
<reference evidence="1" key="2">
    <citation type="submission" date="2021-08" db="EMBL/GenBank/DDBJ databases">
        <authorList>
            <person name="Tani A."/>
            <person name="Ola A."/>
            <person name="Ogura Y."/>
            <person name="Katsura K."/>
            <person name="Hayashi T."/>
        </authorList>
    </citation>
    <scope>NUCLEOTIDE SEQUENCE</scope>
    <source>
        <strain evidence="1">DSM 16372</strain>
    </source>
</reference>
<evidence type="ECO:0000313" key="2">
    <source>
        <dbReference type="Proteomes" id="UP001055247"/>
    </source>
</evidence>
<reference evidence="1" key="1">
    <citation type="journal article" date="2016" name="Front. Microbiol.">
        <title>Genome Sequence of the Piezophilic, Mesophilic Sulfate-Reducing Bacterium Desulfovibrio indicus J2T.</title>
        <authorList>
            <person name="Cao J."/>
            <person name="Maignien L."/>
            <person name="Shao Z."/>
            <person name="Alain K."/>
            <person name="Jebbar M."/>
        </authorList>
    </citation>
    <scope>NUCLEOTIDE SEQUENCE</scope>
    <source>
        <strain evidence="1">DSM 16372</strain>
    </source>
</reference>
<keyword evidence="2" id="KW-1185">Reference proteome</keyword>
<sequence length="159" mass="17511">MSALLLGDKEMAHWFETRPDFVRSALTEDFRSGSVDYTALSEKIAATRIEDAHRLVAAEADLFREMGRARRLRFLAWAAQRSIPDRPSAWARIFEKDEEGEDGSGANDVVDLFVDDIRAMQGPLAALTVRLIGDVENVRIVSRAAQDIVEAPAPAGGTP</sequence>
<name>A0AAV4ZID2_9HYPH</name>
<evidence type="ECO:0000313" key="1">
    <source>
        <dbReference type="EMBL" id="GJD87659.1"/>
    </source>
</evidence>
<protein>
    <submittedName>
        <fullName evidence="1">Uncharacterized protein</fullName>
    </submittedName>
</protein>
<accession>A0AAV4ZID2</accession>
<dbReference type="EMBL" id="BPQO01000004">
    <property type="protein sequence ID" value="GJD87659.1"/>
    <property type="molecule type" value="Genomic_DNA"/>
</dbReference>
<gene>
    <name evidence="1" type="ORF">BHAOGJBA_1164</name>
</gene>
<proteinExistence type="predicted"/>
<comment type="caution">
    <text evidence="1">The sequence shown here is derived from an EMBL/GenBank/DDBJ whole genome shotgun (WGS) entry which is preliminary data.</text>
</comment>
<dbReference type="AlphaFoldDB" id="A0AAV4ZID2"/>
<organism evidence="1 2">
    <name type="scientific">Methylobacterium hispanicum</name>
    <dbReference type="NCBI Taxonomy" id="270350"/>
    <lineage>
        <taxon>Bacteria</taxon>
        <taxon>Pseudomonadati</taxon>
        <taxon>Pseudomonadota</taxon>
        <taxon>Alphaproteobacteria</taxon>
        <taxon>Hyphomicrobiales</taxon>
        <taxon>Methylobacteriaceae</taxon>
        <taxon>Methylobacterium</taxon>
    </lineage>
</organism>
<dbReference type="Proteomes" id="UP001055247">
    <property type="component" value="Unassembled WGS sequence"/>
</dbReference>